<feature type="compositionally biased region" description="Basic residues" evidence="5">
    <location>
        <begin position="37"/>
        <end position="46"/>
    </location>
</feature>
<dbReference type="GO" id="GO:0003676">
    <property type="term" value="F:nucleic acid binding"/>
    <property type="evidence" value="ECO:0007669"/>
    <property type="project" value="InterPro"/>
</dbReference>
<dbReference type="GO" id="GO:0016787">
    <property type="term" value="F:hydrolase activity"/>
    <property type="evidence" value="ECO:0007669"/>
    <property type="project" value="UniProtKB-KW"/>
</dbReference>
<feature type="compositionally biased region" description="Basic and acidic residues" evidence="5">
    <location>
        <begin position="63"/>
        <end position="80"/>
    </location>
</feature>
<evidence type="ECO:0000313" key="8">
    <source>
        <dbReference type="Proteomes" id="UP001327560"/>
    </source>
</evidence>
<keyword evidence="3 7" id="KW-0347">Helicase</keyword>
<reference evidence="7 8" key="1">
    <citation type="submission" date="2023-10" db="EMBL/GenBank/DDBJ databases">
        <title>Chromosome-scale genome assembly provides insights into flower coloration mechanisms of Canna indica.</title>
        <authorList>
            <person name="Li C."/>
        </authorList>
    </citation>
    <scope>NUCLEOTIDE SEQUENCE [LARGE SCALE GENOMIC DNA]</scope>
    <source>
        <tissue evidence="7">Flower</tissue>
    </source>
</reference>
<evidence type="ECO:0000256" key="1">
    <source>
        <dbReference type="ARBA" id="ARBA00022741"/>
    </source>
</evidence>
<dbReference type="SUPFAM" id="SSF52540">
    <property type="entry name" value="P-loop containing nucleoside triphosphate hydrolases"/>
    <property type="match status" value="2"/>
</dbReference>
<dbReference type="EMBL" id="CP136892">
    <property type="protein sequence ID" value="WOL01623.1"/>
    <property type="molecule type" value="Genomic_DNA"/>
</dbReference>
<evidence type="ECO:0000313" key="7">
    <source>
        <dbReference type="EMBL" id="WOL01623.1"/>
    </source>
</evidence>
<keyword evidence="1" id="KW-0547">Nucleotide-binding</keyword>
<evidence type="ECO:0000256" key="3">
    <source>
        <dbReference type="ARBA" id="ARBA00022806"/>
    </source>
</evidence>
<evidence type="ECO:0000259" key="6">
    <source>
        <dbReference type="Pfam" id="PF00270"/>
    </source>
</evidence>
<dbReference type="Proteomes" id="UP001327560">
    <property type="component" value="Chromosome 3"/>
</dbReference>
<dbReference type="GO" id="GO:0004386">
    <property type="term" value="F:helicase activity"/>
    <property type="evidence" value="ECO:0007669"/>
    <property type="project" value="UniProtKB-KW"/>
</dbReference>
<accession>A0AAQ3K424</accession>
<dbReference type="PANTHER" id="PTHR47960">
    <property type="entry name" value="DEAD-BOX ATP-DEPENDENT RNA HELICASE 50"/>
    <property type="match status" value="1"/>
</dbReference>
<evidence type="ECO:0000256" key="2">
    <source>
        <dbReference type="ARBA" id="ARBA00022801"/>
    </source>
</evidence>
<dbReference type="Pfam" id="PF00270">
    <property type="entry name" value="DEAD"/>
    <property type="match status" value="1"/>
</dbReference>
<name>A0AAQ3K424_9LILI</name>
<protein>
    <submittedName>
        <fullName evidence="7">DEAD-box ATP-dependent RNA helicase 14</fullName>
    </submittedName>
</protein>
<feature type="domain" description="DEAD/DEAH-box helicase" evidence="6">
    <location>
        <begin position="204"/>
        <end position="315"/>
    </location>
</feature>
<keyword evidence="4" id="KW-0067">ATP-binding</keyword>
<keyword evidence="2" id="KW-0378">Hydrolase</keyword>
<dbReference type="Gene3D" id="3.40.50.300">
    <property type="entry name" value="P-loop containing nucleotide triphosphate hydrolases"/>
    <property type="match status" value="2"/>
</dbReference>
<feature type="region of interest" description="Disordered" evidence="5">
    <location>
        <begin position="1"/>
        <end position="97"/>
    </location>
</feature>
<keyword evidence="8" id="KW-1185">Reference proteome</keyword>
<sequence length="509" mass="55993">MAKGDDAVRKKRNKTNRKRLRNSESSVSARVAAIIAAKRRRKTGKRRGCEGMCFSLPTPDDPFNDRQGKKTEKNTSERKSPPHPVTETSKKPRSNAAVKVAQPVNNGGGNDGDTDYGCPSKFLILCLNAIQDAWKEQQAAPEGSSDESLLACNWGVEFWKCCSSGSHIIDTSGSCASRDQVVWLVSTASDVITRKEKQGEVVASPFLLFLVPTQEEAVQVRSVCKPLKALGLHTVSLHPGAPLDHQVQGLKSCEPEFLVSTPDRLLELVSLGAIDISGVSLLVLDGVRTFLDLDLVDKINSIRKTISGNPQVVIFGDCTNEAFTSLVQNMLRGPVSRLSLNDAITSQSAFISQHVHFYTVEEEKIAKIKQILAETLDNEVAFSAKVLLISEMSRKYEMLTTSLKNEGYDISKDSNAFSVISGRKVLRVAFTDNKSLHKEDVKEFDIVIFVNLPSSIEDYIYVLTRMARHSITGVLHSFFCKGDAPLAQALVKVLMQCGQTVPEILQRNL</sequence>
<dbReference type="InterPro" id="IPR011545">
    <property type="entry name" value="DEAD/DEAH_box_helicase_dom"/>
</dbReference>
<evidence type="ECO:0000256" key="5">
    <source>
        <dbReference type="SAM" id="MobiDB-lite"/>
    </source>
</evidence>
<dbReference type="AlphaFoldDB" id="A0AAQ3K424"/>
<feature type="compositionally biased region" description="Low complexity" evidence="5">
    <location>
        <begin position="25"/>
        <end position="36"/>
    </location>
</feature>
<dbReference type="GO" id="GO:0005524">
    <property type="term" value="F:ATP binding"/>
    <property type="evidence" value="ECO:0007669"/>
    <property type="project" value="UniProtKB-KW"/>
</dbReference>
<dbReference type="InterPro" id="IPR027417">
    <property type="entry name" value="P-loop_NTPase"/>
</dbReference>
<proteinExistence type="predicted"/>
<evidence type="ECO:0000256" key="4">
    <source>
        <dbReference type="ARBA" id="ARBA00022840"/>
    </source>
</evidence>
<organism evidence="7 8">
    <name type="scientific">Canna indica</name>
    <name type="common">Indian-shot</name>
    <dbReference type="NCBI Taxonomy" id="4628"/>
    <lineage>
        <taxon>Eukaryota</taxon>
        <taxon>Viridiplantae</taxon>
        <taxon>Streptophyta</taxon>
        <taxon>Embryophyta</taxon>
        <taxon>Tracheophyta</taxon>
        <taxon>Spermatophyta</taxon>
        <taxon>Magnoliopsida</taxon>
        <taxon>Liliopsida</taxon>
        <taxon>Zingiberales</taxon>
        <taxon>Cannaceae</taxon>
        <taxon>Canna</taxon>
    </lineage>
</organism>
<feature type="compositionally biased region" description="Basic residues" evidence="5">
    <location>
        <begin position="9"/>
        <end position="20"/>
    </location>
</feature>
<gene>
    <name evidence="7" type="ORF">Cni_G10340</name>
</gene>